<dbReference type="PANTHER" id="PTHR24320:SF282">
    <property type="entry name" value="WW DOMAIN-CONTAINING OXIDOREDUCTASE"/>
    <property type="match status" value="1"/>
</dbReference>
<dbReference type="OrthoDB" id="191139at2759"/>
<dbReference type="SUPFAM" id="SSF51735">
    <property type="entry name" value="NAD(P)-binding Rossmann-fold domains"/>
    <property type="match status" value="1"/>
</dbReference>
<comment type="similarity">
    <text evidence="1">Belongs to the short-chain dehydrogenases/reductases (SDR) family.</text>
</comment>
<evidence type="ECO:0000313" key="4">
    <source>
        <dbReference type="EMBL" id="RDX48786.1"/>
    </source>
</evidence>
<dbReference type="GO" id="GO:0016491">
    <property type="term" value="F:oxidoreductase activity"/>
    <property type="evidence" value="ECO:0007669"/>
    <property type="project" value="UniProtKB-KW"/>
</dbReference>
<dbReference type="Gene3D" id="3.40.50.720">
    <property type="entry name" value="NAD(P)-binding Rossmann-like Domain"/>
    <property type="match status" value="1"/>
</dbReference>
<gene>
    <name evidence="4" type="ORF">OH76DRAFT_1483586</name>
</gene>
<dbReference type="Proteomes" id="UP000256964">
    <property type="component" value="Unassembled WGS sequence"/>
</dbReference>
<reference evidence="4 5" key="1">
    <citation type="journal article" date="2018" name="Biotechnol. Biofuels">
        <title>Integrative visual omics of the white-rot fungus Polyporus brumalis exposes the biotechnological potential of its oxidative enzymes for delignifying raw plant biomass.</title>
        <authorList>
            <person name="Miyauchi S."/>
            <person name="Rancon A."/>
            <person name="Drula E."/>
            <person name="Hage H."/>
            <person name="Chaduli D."/>
            <person name="Favel A."/>
            <person name="Grisel S."/>
            <person name="Henrissat B."/>
            <person name="Herpoel-Gimbert I."/>
            <person name="Ruiz-Duenas F.J."/>
            <person name="Chevret D."/>
            <person name="Hainaut M."/>
            <person name="Lin J."/>
            <person name="Wang M."/>
            <person name="Pangilinan J."/>
            <person name="Lipzen A."/>
            <person name="Lesage-Meessen L."/>
            <person name="Navarro D."/>
            <person name="Riley R."/>
            <person name="Grigoriev I.V."/>
            <person name="Zhou S."/>
            <person name="Raouche S."/>
            <person name="Rosso M.N."/>
        </authorList>
    </citation>
    <scope>NUCLEOTIDE SEQUENCE [LARGE SCALE GENOMIC DNA]</scope>
    <source>
        <strain evidence="4 5">BRFM 1820</strain>
    </source>
</reference>
<evidence type="ECO:0008006" key="6">
    <source>
        <dbReference type="Google" id="ProtNLM"/>
    </source>
</evidence>
<keyword evidence="5" id="KW-1185">Reference proteome</keyword>
<dbReference type="InterPro" id="IPR002347">
    <property type="entry name" value="SDR_fam"/>
</dbReference>
<keyword evidence="2" id="KW-0521">NADP</keyword>
<evidence type="ECO:0000256" key="2">
    <source>
        <dbReference type="ARBA" id="ARBA00022857"/>
    </source>
</evidence>
<accession>A0A371D8D5</accession>
<evidence type="ECO:0000313" key="5">
    <source>
        <dbReference type="Proteomes" id="UP000256964"/>
    </source>
</evidence>
<dbReference type="AlphaFoldDB" id="A0A371D8D5"/>
<dbReference type="STRING" id="139420.A0A371D8D5"/>
<evidence type="ECO:0000256" key="1">
    <source>
        <dbReference type="ARBA" id="ARBA00006484"/>
    </source>
</evidence>
<dbReference type="PANTHER" id="PTHR24320">
    <property type="entry name" value="RETINOL DEHYDROGENASE"/>
    <property type="match status" value="1"/>
</dbReference>
<dbReference type="Pfam" id="PF00106">
    <property type="entry name" value="adh_short"/>
    <property type="match status" value="1"/>
</dbReference>
<dbReference type="InterPro" id="IPR036291">
    <property type="entry name" value="NAD(P)-bd_dom_sf"/>
</dbReference>
<dbReference type="EMBL" id="KZ857409">
    <property type="protein sequence ID" value="RDX48786.1"/>
    <property type="molecule type" value="Genomic_DNA"/>
</dbReference>
<proteinExistence type="inferred from homology"/>
<sequence>MGATISNLLMAASQGFPPRPTFSVEQIPDLTERVALVTGDNSGIGYETCKRLLEHNARVYLAARSKEKADAAITSLKAETEKQSSSS</sequence>
<keyword evidence="3" id="KW-0560">Oxidoreductase</keyword>
<name>A0A371D8D5_9APHY</name>
<evidence type="ECO:0000256" key="3">
    <source>
        <dbReference type="ARBA" id="ARBA00023002"/>
    </source>
</evidence>
<organism evidence="4 5">
    <name type="scientific">Lentinus brumalis</name>
    <dbReference type="NCBI Taxonomy" id="2498619"/>
    <lineage>
        <taxon>Eukaryota</taxon>
        <taxon>Fungi</taxon>
        <taxon>Dikarya</taxon>
        <taxon>Basidiomycota</taxon>
        <taxon>Agaricomycotina</taxon>
        <taxon>Agaricomycetes</taxon>
        <taxon>Polyporales</taxon>
        <taxon>Polyporaceae</taxon>
        <taxon>Lentinus</taxon>
    </lineage>
</organism>
<protein>
    <recommendedName>
        <fullName evidence="6">NAD(P)-binding protein</fullName>
    </recommendedName>
</protein>